<proteinExistence type="inferred from homology"/>
<dbReference type="GO" id="GO:0000155">
    <property type="term" value="F:phosphorelay sensor kinase activity"/>
    <property type="evidence" value="ECO:0007669"/>
    <property type="project" value="InterPro"/>
</dbReference>
<dbReference type="EC" id="2.7.13.3" evidence="3"/>
<comment type="similarity">
    <text evidence="2">In the N-terminal section; belongs to the phytochrome family.</text>
</comment>
<evidence type="ECO:0000259" key="7">
    <source>
        <dbReference type="PROSITE" id="PS50046"/>
    </source>
</evidence>
<evidence type="ECO:0000256" key="3">
    <source>
        <dbReference type="ARBA" id="ARBA00012438"/>
    </source>
</evidence>
<evidence type="ECO:0000256" key="5">
    <source>
        <dbReference type="ARBA" id="ARBA00022777"/>
    </source>
</evidence>
<reference evidence="9 10" key="1">
    <citation type="journal article" date="2013" name="Front. Microbiol.">
        <title>Comparative genomic analyses of the cyanobacterium, Lyngbya aestuarii BL J, a powerful hydrogen producer.</title>
        <authorList>
            <person name="Kothari A."/>
            <person name="Vaughn M."/>
            <person name="Garcia-Pichel F."/>
        </authorList>
    </citation>
    <scope>NUCLEOTIDE SEQUENCE [LARGE SCALE GENOMIC DNA]</scope>
    <source>
        <strain evidence="9 10">BL J</strain>
    </source>
</reference>
<keyword evidence="5 9" id="KW-0418">Kinase</keyword>
<gene>
    <name evidence="9" type="ORF">M595_3415</name>
</gene>
<feature type="domain" description="Phytochrome chromophore attachment site" evidence="7">
    <location>
        <begin position="471"/>
        <end position="612"/>
    </location>
</feature>
<evidence type="ECO:0000313" key="10">
    <source>
        <dbReference type="Proteomes" id="UP000017127"/>
    </source>
</evidence>
<dbReference type="InterPro" id="IPR003594">
    <property type="entry name" value="HATPase_dom"/>
</dbReference>
<evidence type="ECO:0000256" key="4">
    <source>
        <dbReference type="ARBA" id="ARBA00022553"/>
    </source>
</evidence>
<dbReference type="GO" id="GO:0006355">
    <property type="term" value="P:regulation of DNA-templated transcription"/>
    <property type="evidence" value="ECO:0007669"/>
    <property type="project" value="InterPro"/>
</dbReference>
<name>U7QFD4_9CYAN</name>
<dbReference type="CDD" id="cd00082">
    <property type="entry name" value="HisKA"/>
    <property type="match status" value="1"/>
</dbReference>
<dbReference type="InterPro" id="IPR005467">
    <property type="entry name" value="His_kinase_dom"/>
</dbReference>
<dbReference type="SMART" id="SM00065">
    <property type="entry name" value="GAF"/>
    <property type="match status" value="4"/>
</dbReference>
<evidence type="ECO:0000259" key="8">
    <source>
        <dbReference type="PROSITE" id="PS50109"/>
    </source>
</evidence>
<dbReference type="Pfam" id="PF00360">
    <property type="entry name" value="PHY"/>
    <property type="match status" value="1"/>
</dbReference>
<evidence type="ECO:0000256" key="1">
    <source>
        <dbReference type="ARBA" id="ARBA00000085"/>
    </source>
</evidence>
<dbReference type="InterPro" id="IPR016132">
    <property type="entry name" value="Phyto_chromo_attachment"/>
</dbReference>
<dbReference type="Gene3D" id="3.30.565.10">
    <property type="entry name" value="Histidine kinase-like ATPase, C-terminal domain"/>
    <property type="match status" value="1"/>
</dbReference>
<organism evidence="9 10">
    <name type="scientific">Lyngbya aestuarii BL J</name>
    <dbReference type="NCBI Taxonomy" id="1348334"/>
    <lineage>
        <taxon>Bacteria</taxon>
        <taxon>Bacillati</taxon>
        <taxon>Cyanobacteriota</taxon>
        <taxon>Cyanophyceae</taxon>
        <taxon>Oscillatoriophycideae</taxon>
        <taxon>Oscillatoriales</taxon>
        <taxon>Microcoleaceae</taxon>
        <taxon>Lyngbya</taxon>
    </lineage>
</organism>
<dbReference type="SUPFAM" id="SSF55874">
    <property type="entry name" value="ATPase domain of HSP90 chaperone/DNA topoisomerase II/histidine kinase"/>
    <property type="match status" value="1"/>
</dbReference>
<dbReference type="PATRIC" id="fig|1348334.3.peg.3303"/>
<feature type="domain" description="Phytochrome chromophore attachment site" evidence="7">
    <location>
        <begin position="31"/>
        <end position="190"/>
    </location>
</feature>
<dbReference type="SUPFAM" id="SSF47384">
    <property type="entry name" value="Homodimeric domain of signal transducing histidine kinase"/>
    <property type="match status" value="1"/>
</dbReference>
<dbReference type="InterPro" id="IPR003661">
    <property type="entry name" value="HisK_dim/P_dom"/>
</dbReference>
<dbReference type="InterPro" id="IPR013515">
    <property type="entry name" value="Phytochrome_cen-reg"/>
</dbReference>
<accession>U7QFD4</accession>
<evidence type="ECO:0000256" key="2">
    <source>
        <dbReference type="ARBA" id="ARBA00006402"/>
    </source>
</evidence>
<dbReference type="Proteomes" id="UP000017127">
    <property type="component" value="Unassembled WGS sequence"/>
</dbReference>
<dbReference type="GO" id="GO:0009584">
    <property type="term" value="P:detection of visible light"/>
    <property type="evidence" value="ECO:0007669"/>
    <property type="project" value="InterPro"/>
</dbReference>
<dbReference type="PANTHER" id="PTHR43065">
    <property type="entry name" value="SENSOR HISTIDINE KINASE"/>
    <property type="match status" value="1"/>
</dbReference>
<dbReference type="RefSeq" id="WP_023067166.1">
    <property type="nucleotide sequence ID" value="NZ_AUZM01000033.1"/>
</dbReference>
<evidence type="ECO:0000313" key="9">
    <source>
        <dbReference type="EMBL" id="ERT06659.1"/>
    </source>
</evidence>
<dbReference type="AlphaFoldDB" id="U7QFD4"/>
<comment type="catalytic activity">
    <reaction evidence="1">
        <text>ATP + protein L-histidine = ADP + protein N-phospho-L-histidine.</text>
        <dbReference type="EC" id="2.7.13.3"/>
    </reaction>
</comment>
<dbReference type="SMART" id="SM00387">
    <property type="entry name" value="HATPase_c"/>
    <property type="match status" value="1"/>
</dbReference>
<dbReference type="InterPro" id="IPR036890">
    <property type="entry name" value="HATPase_C_sf"/>
</dbReference>
<sequence>MEISKPQTLKVNLEYGSVLHRITNRIRQSLKLTEILAATAAEVRLLLGTDRVKIYKFHPDASGQVVAESIFENRLPSLLGLNFPAGDIPPEARELYIKSRVRSVINTETQEIGHSHFQELDDGTTHEEDIRYRSLDPCHLEYLTAMGVKSSVSVPIMNQDHLWGLLVSHHSESRTTPDEELRLLQTVVDQLSVAIAHSELLTQAEERANLQTCINRINSFLHSSSSIELQPALEEIITTLAGSGGRLCIKANPFNLKDDTIKSFEYCLKSQNIQIYTQGKQPQIPEVSLYPLMEQYSVWSEHYQSENYDIWAISDLFKEDKLRNLQSAFYQTKIRSLLMIPLHYRQELLGYLSIFRDELETEKLWAGRVEDDKRQLSPQISFEVWREQKRRERPKWTENELELARSLGHQFSSAIYQYQMRQQMQALNASLEIKVQERTLKLEETAHNLRKSTEQQRVLFDVVTKMRNSLNLETIFRTTTKELCKFLQTERVSVYRFNSDWGGEFVGDYEFVDSQWSNLEIGVNTVWDDTYLQETQGGRYRHGETFVVNDVEQAGLTNCHVDILNQFHIKAFVTAPIFVGQKLWGILAVYQHTCSRKWETSEVQFISQVATQLGVAIQQAQLLIQTRKQTLKLRQAAADSQRIVKQQQVLFDVVAKIRNSLNIQKIFQTTTQETGRVLQADRVVVYQFNDDWGGEFIHDYEFVLPQWKSLVSLGLTSWGDNCLKETEGGRFREGKTLAVNNIYQAKYSPFHLEMLEKLQVKSYLITPIFFGHKLWGLLVAYQHSTTRRWQSLEVGFFSQVAAQLGVAIQQANLLNKTQNQTEKLTQTLHQLQKTQTQLIQTEKMSSLGQLVAGVAHEINNPVNFIHANLSPISEYADNLLTLFSLYQKNSDQTDPEIVEYSQDVDIDFVAEDLPKVIDSMKMGVDRIRQIVRSLQNFSRLDQSEVQAVNIHDGIDSTLMILQHRLKASGDLTEIQVIKKYGNLPLIECYPGQLNQVFMNLLSNAIDAIRDRNKQKYIQQEQKVDSGMIQISTELMINNRVLIRIIDNGIGMSEMVKNRIFDSFFTTKSLGKGTGLGLSISYQVVTDQHKGELKCHSVVGEGTEFSIEIPVCQ</sequence>
<keyword evidence="6" id="KW-0902">Two-component regulatory system</keyword>
<dbReference type="SMART" id="SM00388">
    <property type="entry name" value="HisKA"/>
    <property type="match status" value="1"/>
</dbReference>
<dbReference type="Pfam" id="PF01590">
    <property type="entry name" value="GAF"/>
    <property type="match status" value="3"/>
</dbReference>
<feature type="domain" description="Phytochrome chromophore attachment site" evidence="7">
    <location>
        <begin position="662"/>
        <end position="803"/>
    </location>
</feature>
<dbReference type="SUPFAM" id="SSF55781">
    <property type="entry name" value="GAF domain-like"/>
    <property type="match status" value="4"/>
</dbReference>
<keyword evidence="5 9" id="KW-0808">Transferase</keyword>
<dbReference type="Gene3D" id="3.30.450.40">
    <property type="match status" value="4"/>
</dbReference>
<dbReference type="Gene3D" id="1.10.287.130">
    <property type="match status" value="1"/>
</dbReference>
<keyword evidence="4" id="KW-0597">Phosphoprotein</keyword>
<dbReference type="PROSITE" id="PS50109">
    <property type="entry name" value="HIS_KIN"/>
    <property type="match status" value="1"/>
</dbReference>
<dbReference type="PROSITE" id="PS50046">
    <property type="entry name" value="PHYTOCHROME_2"/>
    <property type="match status" value="3"/>
</dbReference>
<dbReference type="GO" id="GO:0005524">
    <property type="term" value="F:ATP binding"/>
    <property type="evidence" value="ECO:0007669"/>
    <property type="project" value="UniProtKB-KW"/>
</dbReference>
<comment type="caution">
    <text evidence="9">The sequence shown here is derived from an EMBL/GenBank/DDBJ whole genome shotgun (WGS) entry which is preliminary data.</text>
</comment>
<dbReference type="InterPro" id="IPR003018">
    <property type="entry name" value="GAF"/>
</dbReference>
<dbReference type="Pfam" id="PF02518">
    <property type="entry name" value="HATPase_c"/>
    <property type="match status" value="1"/>
</dbReference>
<dbReference type="InterPro" id="IPR004358">
    <property type="entry name" value="Sig_transdc_His_kin-like_C"/>
</dbReference>
<dbReference type="PRINTS" id="PR00344">
    <property type="entry name" value="BCTRLSENSOR"/>
</dbReference>
<dbReference type="PANTHER" id="PTHR43065:SF50">
    <property type="entry name" value="HISTIDINE KINASE"/>
    <property type="match status" value="1"/>
</dbReference>
<dbReference type="InterPro" id="IPR029016">
    <property type="entry name" value="GAF-like_dom_sf"/>
</dbReference>
<keyword evidence="10" id="KW-1185">Reference proteome</keyword>
<dbReference type="EMBL" id="AUZM01000033">
    <property type="protein sequence ID" value="ERT06659.1"/>
    <property type="molecule type" value="Genomic_DNA"/>
</dbReference>
<dbReference type="InterPro" id="IPR036097">
    <property type="entry name" value="HisK_dim/P_sf"/>
</dbReference>
<dbReference type="OrthoDB" id="474548at2"/>
<protein>
    <recommendedName>
        <fullName evidence="3">histidine kinase</fullName>
        <ecNumber evidence="3">2.7.13.3</ecNumber>
    </recommendedName>
</protein>
<evidence type="ECO:0000256" key="6">
    <source>
        <dbReference type="ARBA" id="ARBA00023012"/>
    </source>
</evidence>
<feature type="domain" description="Histidine kinase" evidence="8">
    <location>
        <begin position="853"/>
        <end position="1112"/>
    </location>
</feature>